<dbReference type="EMBL" id="FOZK01000001">
    <property type="protein sequence ID" value="SFR85516.1"/>
    <property type="molecule type" value="Genomic_DNA"/>
</dbReference>
<keyword evidence="5" id="KW-0653">Protein transport</keyword>
<dbReference type="RefSeq" id="WP_089812854.1">
    <property type="nucleotide sequence ID" value="NZ_FOZK01000001.1"/>
</dbReference>
<keyword evidence="4 5" id="KW-0472">Membrane</keyword>
<comment type="subunit">
    <text evidence="5">Forms a complex with TatA.</text>
</comment>
<feature type="region of interest" description="Disordered" evidence="6">
    <location>
        <begin position="433"/>
        <end position="457"/>
    </location>
</feature>
<feature type="transmembrane region" description="Helical" evidence="5">
    <location>
        <begin position="710"/>
        <end position="735"/>
    </location>
</feature>
<dbReference type="PANTHER" id="PTHR30371">
    <property type="entry name" value="SEC-INDEPENDENT PROTEIN TRANSLOCASE PROTEIN TATC"/>
    <property type="match status" value="1"/>
</dbReference>
<dbReference type="GO" id="GO:0033281">
    <property type="term" value="C:TAT protein transport complex"/>
    <property type="evidence" value="ECO:0007669"/>
    <property type="project" value="UniProtKB-UniRule"/>
</dbReference>
<feature type="transmembrane region" description="Helical" evidence="5">
    <location>
        <begin position="280"/>
        <end position="297"/>
    </location>
</feature>
<name>A0A1I6K2V5_9EURY</name>
<evidence type="ECO:0000256" key="6">
    <source>
        <dbReference type="SAM" id="MobiDB-lite"/>
    </source>
</evidence>
<keyword evidence="8" id="KW-1185">Reference proteome</keyword>
<dbReference type="GO" id="GO:0043953">
    <property type="term" value="P:protein transport by the Tat complex"/>
    <property type="evidence" value="ECO:0007669"/>
    <property type="project" value="UniProtKB-UniRule"/>
</dbReference>
<organism evidence="7 8">
    <name type="scientific">Halomicrobium zhouii</name>
    <dbReference type="NCBI Taxonomy" id="767519"/>
    <lineage>
        <taxon>Archaea</taxon>
        <taxon>Methanobacteriati</taxon>
        <taxon>Methanobacteriota</taxon>
        <taxon>Stenosarchaea group</taxon>
        <taxon>Halobacteria</taxon>
        <taxon>Halobacteriales</taxon>
        <taxon>Haloarculaceae</taxon>
        <taxon>Halomicrobium</taxon>
    </lineage>
</organism>
<gene>
    <name evidence="5" type="primary">tatC</name>
    <name evidence="7" type="ORF">SAMN05216559_0100</name>
</gene>
<comment type="caution">
    <text evidence="5">Lacks conserved residue(s) required for the propagation of feature annotation.</text>
</comment>
<keyword evidence="5" id="KW-1003">Cell membrane</keyword>
<reference evidence="7 8" key="1">
    <citation type="submission" date="2016-10" db="EMBL/GenBank/DDBJ databases">
        <authorList>
            <person name="de Groot N.N."/>
        </authorList>
    </citation>
    <scope>NUCLEOTIDE SEQUENCE [LARGE SCALE GENOMIC DNA]</scope>
    <source>
        <strain evidence="7 8">CGMCC 1.10457</strain>
    </source>
</reference>
<feature type="transmembrane region" description="Helical" evidence="5">
    <location>
        <begin position="34"/>
        <end position="54"/>
    </location>
</feature>
<evidence type="ECO:0000256" key="3">
    <source>
        <dbReference type="ARBA" id="ARBA00022989"/>
    </source>
</evidence>
<feature type="transmembrane region" description="Helical" evidence="5">
    <location>
        <begin position="812"/>
        <end position="838"/>
    </location>
</feature>
<dbReference type="GO" id="GO:0009977">
    <property type="term" value="F:proton motive force dependent protein transmembrane transporter activity"/>
    <property type="evidence" value="ECO:0007669"/>
    <property type="project" value="TreeGrafter"/>
</dbReference>
<feature type="transmembrane region" description="Helical" evidence="5">
    <location>
        <begin position="238"/>
        <end position="259"/>
    </location>
</feature>
<keyword evidence="5" id="KW-0813">Transport</keyword>
<evidence type="ECO:0000256" key="4">
    <source>
        <dbReference type="ARBA" id="ARBA00023136"/>
    </source>
</evidence>
<evidence type="ECO:0000256" key="2">
    <source>
        <dbReference type="ARBA" id="ARBA00022692"/>
    </source>
</evidence>
<keyword evidence="5" id="KW-0811">Translocation</keyword>
<comment type="similarity">
    <text evidence="5">Belongs to the TatC family.</text>
</comment>
<proteinExistence type="inferred from homology"/>
<keyword evidence="3 5" id="KW-1133">Transmembrane helix</keyword>
<feature type="transmembrane region" description="Helical" evidence="5">
    <location>
        <begin position="173"/>
        <end position="195"/>
    </location>
</feature>
<comment type="function">
    <text evidence="5">Part of the twin-arginine translocation (Tat) system that transports large folded proteins containing a characteristic twin-arginine motif in their signal peptide across membranes.</text>
</comment>
<dbReference type="PRINTS" id="PR01840">
    <property type="entry name" value="TATCFAMILY"/>
</dbReference>
<dbReference type="PANTHER" id="PTHR30371:SF0">
    <property type="entry name" value="SEC-INDEPENDENT PROTEIN TRANSLOCASE PROTEIN TATC, CHLOROPLASTIC-RELATED"/>
    <property type="match status" value="1"/>
</dbReference>
<feature type="transmembrane region" description="Helical" evidence="5">
    <location>
        <begin position="496"/>
        <end position="518"/>
    </location>
</feature>
<evidence type="ECO:0000313" key="7">
    <source>
        <dbReference type="EMBL" id="SFR85516.1"/>
    </source>
</evidence>
<evidence type="ECO:0000256" key="1">
    <source>
        <dbReference type="ARBA" id="ARBA00004141"/>
    </source>
</evidence>
<feature type="transmembrane region" description="Helical" evidence="5">
    <location>
        <begin position="85"/>
        <end position="107"/>
    </location>
</feature>
<feature type="transmembrane region" description="Helical" evidence="5">
    <location>
        <begin position="665"/>
        <end position="689"/>
    </location>
</feature>
<feature type="transmembrane region" description="Helical" evidence="5">
    <location>
        <begin position="215"/>
        <end position="232"/>
    </location>
</feature>
<keyword evidence="2 5" id="KW-0812">Transmembrane</keyword>
<sequence length="851" mass="91567">MASGLDEDTMRTVQSGRETAGTMLRTAQKHLQKVFIVWVVVLLATIMVLQSFLWDQLKRDLLYSKMDLTTSQASKVIAVTPFDVILLQVKIGAVAGILVALPILIYLSRDALRERGFWPGDEVATWKIGAIAVTSLALFVGGVVYAYELFFPLMFGFLAENALNADFQPNYSIVLWVQFIALLGMSFGLAAQMPLMMSALSYSGIVPYETFRDRWKWAVVAIFGFGALFSPPDPFTQIMWAAPLVGLYAISLGISKMLVQAKRAGEEVSARSVARARWNKLAAAALVVGALVTYVIASPTTFGYVQRFAAWFPSDELTGDIQQPAWFGLPPETTALLIGAAVGLLAAVLVLYYYMIQELGVAAAEAGNFGDPTAIDVGSLSADAVRAAPREAFEEMEETEALKLADQAMSDDDTDKAQAILDRFDQIHASDGAAAEGGEGATEGPAEPEDEEGGGVFTETSAGMLNAFTEEETTEDDIGGYYHDLAFIFDSLTSKAIWFVATFMIVTSVVFVFLYSGIPGAGAAAMADGGTVIAENGTVVAENVDVLNEGVTVLARNETSGRADAVASNAVLTTREGTGDSGARPSTAVLQNDSVLLYNATVTGQNISEPGGPYRIENATVLVQQEPVVDTTSGIGIIKNAFVSHLPPEMQEDVRFITLHPVEHLIFIVKFSTIMGAISVVPLLLYFAWPAMEKRGLVGGDRNVLGVWGGTVFLTLIGGSLIGFLYVAPTVISWLAYDVLQADMIISYRVAKFGWLVLMFTVGVGLLIEVPVTMLLFHRGGIVPFQTLQERWRTITLGVFAAGALFSPKGIWTMFLVAIPITIAFLVGLGLLWLYTLGGRRAPKASRKAAD</sequence>
<protein>
    <recommendedName>
        <fullName evidence="5">Sec-independent protein translocase protein TatC</fullName>
    </recommendedName>
</protein>
<feature type="transmembrane region" description="Helical" evidence="5">
    <location>
        <begin position="755"/>
        <end position="778"/>
    </location>
</feature>
<dbReference type="HAMAP" id="MF_00902">
    <property type="entry name" value="TatC"/>
    <property type="match status" value="1"/>
</dbReference>
<evidence type="ECO:0000313" key="8">
    <source>
        <dbReference type="Proteomes" id="UP000199062"/>
    </source>
</evidence>
<dbReference type="AlphaFoldDB" id="A0A1I6K2V5"/>
<evidence type="ECO:0000256" key="5">
    <source>
        <dbReference type="HAMAP-Rule" id="MF_00902"/>
    </source>
</evidence>
<dbReference type="InterPro" id="IPR002033">
    <property type="entry name" value="TatC"/>
</dbReference>
<comment type="subcellular location">
    <subcellularLocation>
        <location evidence="5">Cell membrane</location>
        <topology evidence="5">Multi-pass membrane protein</topology>
    </subcellularLocation>
    <subcellularLocation>
        <location evidence="1">Membrane</location>
        <topology evidence="1">Multi-pass membrane protein</topology>
    </subcellularLocation>
</comment>
<dbReference type="Pfam" id="PF00902">
    <property type="entry name" value="TatC"/>
    <property type="match status" value="2"/>
</dbReference>
<accession>A0A1I6K2V5</accession>
<feature type="transmembrane region" description="Helical" evidence="5">
    <location>
        <begin position="334"/>
        <end position="354"/>
    </location>
</feature>
<dbReference type="STRING" id="767519.SAMN05216559_0100"/>
<dbReference type="Proteomes" id="UP000199062">
    <property type="component" value="Unassembled WGS sequence"/>
</dbReference>
<dbReference type="GO" id="GO:0065002">
    <property type="term" value="P:intracellular protein transmembrane transport"/>
    <property type="evidence" value="ECO:0007669"/>
    <property type="project" value="TreeGrafter"/>
</dbReference>
<feature type="transmembrane region" description="Helical" evidence="5">
    <location>
        <begin position="128"/>
        <end position="147"/>
    </location>
</feature>